<dbReference type="HOGENOM" id="CLU_1973924_0_0_1"/>
<dbReference type="STRING" id="4533.J3L8W3"/>
<dbReference type="InterPro" id="IPR027417">
    <property type="entry name" value="P-loop_NTPase"/>
</dbReference>
<evidence type="ECO:0000313" key="3">
    <source>
        <dbReference type="Proteomes" id="UP000006038"/>
    </source>
</evidence>
<protein>
    <recommendedName>
        <fullName evidence="1">DEAD/DEAH-box helicase domain-containing protein</fullName>
    </recommendedName>
</protein>
<reference evidence="2" key="1">
    <citation type="submission" date="2013-04" db="UniProtKB">
        <authorList>
            <consortium name="EnsemblPlants"/>
        </authorList>
    </citation>
    <scope>IDENTIFICATION</scope>
</reference>
<name>J3L8W3_ORYBR</name>
<dbReference type="GO" id="GO:0003676">
    <property type="term" value="F:nucleic acid binding"/>
    <property type="evidence" value="ECO:0007669"/>
    <property type="project" value="InterPro"/>
</dbReference>
<keyword evidence="3" id="KW-1185">Reference proteome</keyword>
<dbReference type="Proteomes" id="UP000006038">
    <property type="component" value="Unassembled WGS sequence"/>
</dbReference>
<evidence type="ECO:0000259" key="1">
    <source>
        <dbReference type="Pfam" id="PF00270"/>
    </source>
</evidence>
<dbReference type="Gene3D" id="3.40.50.300">
    <property type="entry name" value="P-loop containing nucleotide triphosphate hydrolases"/>
    <property type="match status" value="1"/>
</dbReference>
<dbReference type="Pfam" id="PF00270">
    <property type="entry name" value="DEAD"/>
    <property type="match status" value="1"/>
</dbReference>
<dbReference type="OMA" id="IHHETIP"/>
<dbReference type="InterPro" id="IPR011545">
    <property type="entry name" value="DEAD/DEAH_box_helicase_dom"/>
</dbReference>
<evidence type="ECO:0000313" key="2">
    <source>
        <dbReference type="EnsemblPlants" id="OB02G10800.1"/>
    </source>
</evidence>
<organism evidence="2">
    <name type="scientific">Oryza brachyantha</name>
    <name type="common">malo sina</name>
    <dbReference type="NCBI Taxonomy" id="4533"/>
    <lineage>
        <taxon>Eukaryota</taxon>
        <taxon>Viridiplantae</taxon>
        <taxon>Streptophyta</taxon>
        <taxon>Embryophyta</taxon>
        <taxon>Tracheophyta</taxon>
        <taxon>Spermatophyta</taxon>
        <taxon>Magnoliopsida</taxon>
        <taxon>Liliopsida</taxon>
        <taxon>Poales</taxon>
        <taxon>Poaceae</taxon>
        <taxon>BOP clade</taxon>
        <taxon>Oryzoideae</taxon>
        <taxon>Oryzeae</taxon>
        <taxon>Oryzinae</taxon>
        <taxon>Oryza</taxon>
    </lineage>
</organism>
<dbReference type="AlphaFoldDB" id="J3L8W3"/>
<dbReference type="PANTHER" id="PTHR47957:SF2">
    <property type="entry name" value="OS02G0111900 PROTEIN"/>
    <property type="match status" value="1"/>
</dbReference>
<dbReference type="GO" id="GO:0036297">
    <property type="term" value="P:interstrand cross-link repair"/>
    <property type="evidence" value="ECO:0007669"/>
    <property type="project" value="TreeGrafter"/>
</dbReference>
<dbReference type="eggNOG" id="KOG4150">
    <property type="taxonomic scope" value="Eukaryota"/>
</dbReference>
<dbReference type="GO" id="GO:0006289">
    <property type="term" value="P:nucleotide-excision repair"/>
    <property type="evidence" value="ECO:0007669"/>
    <property type="project" value="TreeGrafter"/>
</dbReference>
<dbReference type="GO" id="GO:0005524">
    <property type="term" value="F:ATP binding"/>
    <property type="evidence" value="ECO:0007669"/>
    <property type="project" value="InterPro"/>
</dbReference>
<accession>J3L8W3</accession>
<dbReference type="Gramene" id="OB02G10800.1">
    <property type="protein sequence ID" value="OB02G10800.1"/>
    <property type="gene ID" value="OB02G10800"/>
</dbReference>
<sequence length="127" mass="13699">MVEHLRQGLGKHGQITHVEEIPGREATFAELPAHLSSSMRDALRSIGVTRLYAHQAQAVQSAVSGEHIVVSTSTSSGKSLCYNIPVLESISQSAAPCALYIFPTKALAQDQLKTLLEMKPAFRSADL</sequence>
<dbReference type="GO" id="GO:0043138">
    <property type="term" value="F:3'-5' DNA helicase activity"/>
    <property type="evidence" value="ECO:0007669"/>
    <property type="project" value="TreeGrafter"/>
</dbReference>
<dbReference type="EnsemblPlants" id="OB02G10800.1">
    <property type="protein sequence ID" value="OB02G10800.1"/>
    <property type="gene ID" value="OB02G10800"/>
</dbReference>
<dbReference type="GO" id="GO:0005634">
    <property type="term" value="C:nucleus"/>
    <property type="evidence" value="ECO:0007669"/>
    <property type="project" value="TreeGrafter"/>
</dbReference>
<dbReference type="PANTHER" id="PTHR47957">
    <property type="entry name" value="ATP-DEPENDENT HELICASE HRQ1"/>
    <property type="match status" value="1"/>
</dbReference>
<dbReference type="SUPFAM" id="SSF52540">
    <property type="entry name" value="P-loop containing nucleoside triphosphate hydrolases"/>
    <property type="match status" value="1"/>
</dbReference>
<feature type="domain" description="DEAD/DEAH-box helicase" evidence="1">
    <location>
        <begin position="53"/>
        <end position="118"/>
    </location>
</feature>
<proteinExistence type="predicted"/>